<dbReference type="SUPFAM" id="SSF52038">
    <property type="entry name" value="Barstar-related"/>
    <property type="match status" value="1"/>
</dbReference>
<protein>
    <submittedName>
        <fullName evidence="3">Barstar, RNAse (Barnase) inhibitor</fullName>
    </submittedName>
</protein>
<gene>
    <name evidence="3" type="ORF">HA48_14935</name>
</gene>
<organism evidence="3 4">
    <name type="scientific">Pantoea wallisii</name>
    <dbReference type="NCBI Taxonomy" id="1076551"/>
    <lineage>
        <taxon>Bacteria</taxon>
        <taxon>Pseudomonadati</taxon>
        <taxon>Pseudomonadota</taxon>
        <taxon>Gammaproteobacteria</taxon>
        <taxon>Enterobacterales</taxon>
        <taxon>Erwiniaceae</taxon>
        <taxon>Pantoea</taxon>
    </lineage>
</organism>
<dbReference type="EMBL" id="MLFS01000043">
    <property type="protein sequence ID" value="ORM72350.1"/>
    <property type="molecule type" value="Genomic_DNA"/>
</dbReference>
<dbReference type="STRING" id="1076551.HA48_14935"/>
<reference evidence="3 4" key="1">
    <citation type="journal article" date="2017" name="Antonie Van Leeuwenhoek">
        <title>Phylogenomic resolution of the bacterial genus Pantoea and its relationship with Erwinia and Tatumella.</title>
        <authorList>
            <person name="Palmer M."/>
            <person name="Steenkamp E.T."/>
            <person name="Coetzee M.P."/>
            <person name="Chan W.Y."/>
            <person name="van Zyl E."/>
            <person name="De Maayer P."/>
            <person name="Coutinho T.A."/>
            <person name="Blom J."/>
            <person name="Smits T.H."/>
            <person name="Duffy B."/>
            <person name="Venter S.N."/>
        </authorList>
    </citation>
    <scope>NUCLEOTIDE SEQUENCE [LARGE SCALE GENOMIC DNA]</scope>
    <source>
        <strain evidence="3 4">LMG 26277</strain>
    </source>
</reference>
<accession>A0A1X1D705</accession>
<evidence type="ECO:0000313" key="3">
    <source>
        <dbReference type="EMBL" id="ORM72350.1"/>
    </source>
</evidence>
<dbReference type="Pfam" id="PF01337">
    <property type="entry name" value="Barstar"/>
    <property type="match status" value="1"/>
</dbReference>
<dbReference type="InterPro" id="IPR000468">
    <property type="entry name" value="Barstar"/>
</dbReference>
<dbReference type="OrthoDB" id="7575400at2"/>
<comment type="caution">
    <text evidence="3">The sequence shown here is derived from an EMBL/GenBank/DDBJ whole genome shotgun (WGS) entry which is preliminary data.</text>
</comment>
<evidence type="ECO:0000259" key="2">
    <source>
        <dbReference type="Pfam" id="PF01337"/>
    </source>
</evidence>
<feature type="domain" description="Barstar (barnase inhibitor)" evidence="2">
    <location>
        <begin position="1"/>
        <end position="85"/>
    </location>
</feature>
<dbReference type="Proteomes" id="UP000193104">
    <property type="component" value="Unassembled WGS sequence"/>
</dbReference>
<proteinExistence type="inferred from homology"/>
<evidence type="ECO:0000313" key="4">
    <source>
        <dbReference type="Proteomes" id="UP000193104"/>
    </source>
</evidence>
<dbReference type="AlphaFoldDB" id="A0A1X1D705"/>
<evidence type="ECO:0000256" key="1">
    <source>
        <dbReference type="ARBA" id="ARBA00006845"/>
    </source>
</evidence>
<name>A0A1X1D705_9GAMM</name>
<dbReference type="Gene3D" id="3.30.370.10">
    <property type="entry name" value="Barstar-like"/>
    <property type="match status" value="1"/>
</dbReference>
<dbReference type="RefSeq" id="WP_128602074.1">
    <property type="nucleotide sequence ID" value="NZ_MLFS01000043.1"/>
</dbReference>
<dbReference type="InterPro" id="IPR035905">
    <property type="entry name" value="Barstar-like_sf"/>
</dbReference>
<keyword evidence="4" id="KW-1185">Reference proteome</keyword>
<comment type="similarity">
    <text evidence="1">Belongs to the barstar family.</text>
</comment>
<sequence length="89" mass="9794">MLTLRFDFKRLNDRQAFYQALVQQSGGPAGFGDNLDALWDWLTGGMTLPATLHLLHAGPAGESAEFAPVLALLKEAAQQLEGELRLVWQ</sequence>